<gene>
    <name evidence="2" type="ORF">VFPPC_00501</name>
</gene>
<feature type="region of interest" description="Disordered" evidence="1">
    <location>
        <begin position="121"/>
        <end position="231"/>
    </location>
</feature>
<feature type="region of interest" description="Disordered" evidence="1">
    <location>
        <begin position="664"/>
        <end position="701"/>
    </location>
</feature>
<feature type="region of interest" description="Disordered" evidence="1">
    <location>
        <begin position="456"/>
        <end position="492"/>
    </location>
</feature>
<feature type="compositionally biased region" description="Low complexity" evidence="1">
    <location>
        <begin position="198"/>
        <end position="207"/>
    </location>
</feature>
<feature type="compositionally biased region" description="Polar residues" evidence="1">
    <location>
        <begin position="208"/>
        <end position="225"/>
    </location>
</feature>
<feature type="compositionally biased region" description="Low complexity" evidence="1">
    <location>
        <begin position="456"/>
        <end position="472"/>
    </location>
</feature>
<dbReference type="OrthoDB" id="5380370at2759"/>
<name>A0A179G435_METCM</name>
<sequence>MARVDNQGWAADDEGSLHLTCPISPVCHQEMKTFLNLESPTSSCLSLSPVEYAHAGYYSPSFLLSDPTPGVATVMATQALSSIEMAESIASSTSVRYLSQGTRLGSSNSLSTLPASVRTVTTTASSSSSTASQNRQYILPNARRRFRRLRTRESFANGSDDAEQEHHANSRRSQNGLRIFDNESLEQATPSSSPNPPSRSTNRSSSPIQSLKPSRTSLDGRSPSSDALPLSFAPTKDEFEALPLTIQRKYFSTLERLRIIRNLDYQLVDEFGQEGPDGISASLSGNEENRRPTLKLGFGRDELENALHRRCQSNPLRIYAHHENRLRRNRHLSHGQLRRHKSSQSVILDATEESIIRIGKRQSQFDSLSTGSASPKPKSGKMVSFTSEATPVGSDLKSTADSMYESFRWLEESEDLDLRLCLDDYHSNLRGEDVPAQSRYRPSFRRHLSISKLPFSSRTSTTLSRPTTKDTTASPPLMASPIASVPGSPVHGHVRRRSRALSLISPNKHPVPDASVLIDPAAAHYQDPDARMKLRVYLASPHKFDEAVEFGFPSIEEVQSNENTGHKREASQQVKSTSTLGRPDNFLEDGKSSIYSDEASTAEPDSPRTPEAMEKPAPIKPIHVSQDKDVNASKVDYAQAPAASREMTLRMTLTRPDLRANEEQIYGWQKSSHGRKSQTRDEPVPVSPVSATREGHSKESIERQFAAMDQEDLLANDNGVMKRFWNRVRRT</sequence>
<dbReference type="Proteomes" id="UP000078397">
    <property type="component" value="Unassembled WGS sequence"/>
</dbReference>
<reference evidence="2 3" key="1">
    <citation type="journal article" date="2016" name="PLoS Pathog.">
        <title>Biosynthesis of antibiotic leucinostatins in bio-control fungus Purpureocillium lilacinum and their inhibition on phytophthora revealed by genome mining.</title>
        <authorList>
            <person name="Wang G."/>
            <person name="Liu Z."/>
            <person name="Lin R."/>
            <person name="Li E."/>
            <person name="Mao Z."/>
            <person name="Ling J."/>
            <person name="Yang Y."/>
            <person name="Yin W.B."/>
            <person name="Xie B."/>
        </authorList>
    </citation>
    <scope>NUCLEOTIDE SEQUENCE [LARGE SCALE GENOMIC DNA]</scope>
    <source>
        <strain evidence="2">170</strain>
    </source>
</reference>
<dbReference type="EMBL" id="LSBJ02000001">
    <property type="protein sequence ID" value="OAQ72557.1"/>
    <property type="molecule type" value="Genomic_DNA"/>
</dbReference>
<dbReference type="GeneID" id="28844502"/>
<keyword evidence="3" id="KW-1185">Reference proteome</keyword>
<comment type="caution">
    <text evidence="2">The sequence shown here is derived from an EMBL/GenBank/DDBJ whole genome shotgun (WGS) entry which is preliminary data.</text>
</comment>
<accession>A0A179G435</accession>
<feature type="region of interest" description="Disordered" evidence="1">
    <location>
        <begin position="560"/>
        <end position="617"/>
    </location>
</feature>
<protein>
    <submittedName>
        <fullName evidence="2">Proteinrelated to Gim complex component GIM4</fullName>
    </submittedName>
</protein>
<dbReference type="RefSeq" id="XP_018148640.1">
    <property type="nucleotide sequence ID" value="XM_018280508.1"/>
</dbReference>
<organism evidence="2 3">
    <name type="scientific">Pochonia chlamydosporia 170</name>
    <dbReference type="NCBI Taxonomy" id="1380566"/>
    <lineage>
        <taxon>Eukaryota</taxon>
        <taxon>Fungi</taxon>
        <taxon>Dikarya</taxon>
        <taxon>Ascomycota</taxon>
        <taxon>Pezizomycotina</taxon>
        <taxon>Sordariomycetes</taxon>
        <taxon>Hypocreomycetidae</taxon>
        <taxon>Hypocreales</taxon>
        <taxon>Clavicipitaceae</taxon>
        <taxon>Pochonia</taxon>
    </lineage>
</organism>
<dbReference type="AlphaFoldDB" id="A0A179G435"/>
<evidence type="ECO:0000256" key="1">
    <source>
        <dbReference type="SAM" id="MobiDB-lite"/>
    </source>
</evidence>
<proteinExistence type="predicted"/>
<feature type="compositionally biased region" description="Polar residues" evidence="1">
    <location>
        <begin position="571"/>
        <end position="580"/>
    </location>
</feature>
<evidence type="ECO:0000313" key="3">
    <source>
        <dbReference type="Proteomes" id="UP000078397"/>
    </source>
</evidence>
<dbReference type="KEGG" id="pchm:VFPPC_00501"/>
<feature type="compositionally biased region" description="Basic and acidic residues" evidence="1">
    <location>
        <begin position="605"/>
        <end position="614"/>
    </location>
</feature>
<feature type="region of interest" description="Disordered" evidence="1">
    <location>
        <begin position="366"/>
        <end position="397"/>
    </location>
</feature>
<evidence type="ECO:0000313" key="2">
    <source>
        <dbReference type="EMBL" id="OAQ72557.1"/>
    </source>
</evidence>
<feature type="compositionally biased region" description="Low complexity" evidence="1">
    <location>
        <begin position="121"/>
        <end position="132"/>
    </location>
</feature>